<dbReference type="PROSITE" id="PS50110">
    <property type="entry name" value="RESPONSE_REGULATORY"/>
    <property type="match status" value="1"/>
</dbReference>
<evidence type="ECO:0000259" key="4">
    <source>
        <dbReference type="PROSITE" id="PS50112"/>
    </source>
</evidence>
<dbReference type="CDD" id="cd00130">
    <property type="entry name" value="PAS"/>
    <property type="match status" value="1"/>
</dbReference>
<dbReference type="SUPFAM" id="SSF52172">
    <property type="entry name" value="CheY-like"/>
    <property type="match status" value="1"/>
</dbReference>
<dbReference type="InterPro" id="IPR013767">
    <property type="entry name" value="PAS_fold"/>
</dbReference>
<dbReference type="Pfam" id="PF00989">
    <property type="entry name" value="PAS"/>
    <property type="match status" value="1"/>
</dbReference>
<dbReference type="CDD" id="cd00156">
    <property type="entry name" value="REC"/>
    <property type="match status" value="1"/>
</dbReference>
<evidence type="ECO:0000259" key="3">
    <source>
        <dbReference type="PROSITE" id="PS50110"/>
    </source>
</evidence>
<dbReference type="InterPro" id="IPR011006">
    <property type="entry name" value="CheY-like_superfamily"/>
</dbReference>
<evidence type="ECO:0000256" key="1">
    <source>
        <dbReference type="ARBA" id="ARBA00022553"/>
    </source>
</evidence>
<gene>
    <name evidence="5" type="ORF">DLD82_08380</name>
</gene>
<dbReference type="Gene3D" id="3.30.450.20">
    <property type="entry name" value="PAS domain"/>
    <property type="match status" value="2"/>
</dbReference>
<dbReference type="SUPFAM" id="SSF55785">
    <property type="entry name" value="PYP-like sensor domain (PAS domain)"/>
    <property type="match status" value="2"/>
</dbReference>
<name>A0A2V2N7G6_9EURY</name>
<feature type="domain" description="Response regulatory" evidence="3">
    <location>
        <begin position="42"/>
        <end position="157"/>
    </location>
</feature>
<dbReference type="PANTHER" id="PTHR44591:SF3">
    <property type="entry name" value="RESPONSE REGULATORY DOMAIN-CONTAINING PROTEIN"/>
    <property type="match status" value="1"/>
</dbReference>
<dbReference type="Gene3D" id="3.40.50.2300">
    <property type="match status" value="1"/>
</dbReference>
<dbReference type="Pfam" id="PF00072">
    <property type="entry name" value="Response_reg"/>
    <property type="match status" value="1"/>
</dbReference>
<feature type="domain" description="PAS" evidence="4">
    <location>
        <begin position="173"/>
        <end position="219"/>
    </location>
</feature>
<dbReference type="SMART" id="SM00448">
    <property type="entry name" value="REC"/>
    <property type="match status" value="1"/>
</dbReference>
<dbReference type="Proteomes" id="UP000245934">
    <property type="component" value="Unassembled WGS sequence"/>
</dbReference>
<keyword evidence="6" id="KW-1185">Reference proteome</keyword>
<keyword evidence="1 2" id="KW-0597">Phosphoprotein</keyword>
<dbReference type="Pfam" id="PF13426">
    <property type="entry name" value="PAS_9"/>
    <property type="match status" value="1"/>
</dbReference>
<dbReference type="GO" id="GO:0006355">
    <property type="term" value="P:regulation of DNA-templated transcription"/>
    <property type="evidence" value="ECO:0007669"/>
    <property type="project" value="InterPro"/>
</dbReference>
<dbReference type="PANTHER" id="PTHR44591">
    <property type="entry name" value="STRESS RESPONSE REGULATOR PROTEIN 1"/>
    <property type="match status" value="1"/>
</dbReference>
<evidence type="ECO:0000313" key="5">
    <source>
        <dbReference type="EMBL" id="PWR74590.1"/>
    </source>
</evidence>
<sequence length="429" mass="48084">MLSTIHLDRMSQHIISESTLSFPSSLISAPDSSETIKKRKHRILIVDDEPALLEIARLFLEKSGNIEAICCSSALEGLSLLLSESFDAIVSDFDMPDVNGIEFLSCLRSNGYNIPFILFTGRGREEVVIEALNRGASYYIRKGGSPKAQFTELSHVIHQAVIKNRYEEKIRESERLIYSIFHHLPDPAYAIDTRGCVLAWNHGMEELTGVNSGNIIGKSDYSEKIPFYASSKIAVADTLIHSGVTPPDSWTILEEREGMIIAEVNNPDSCLPLPVTFRVKSTHLYDPEGCIIGAIESFRDVSREKQIQADLSQVNHYHRTLIETHIDPLVTISHDLTIWDVNAATENMIGFSRTFLIGTDISRWFLDPDEIRTICNELLYGENHVSGYPLILKCKGKNQKIFLYATSCPGLDGKVSRIFAELHEPIPFS</sequence>
<proteinExistence type="predicted"/>
<dbReference type="NCBIfam" id="TIGR00229">
    <property type="entry name" value="sensory_box"/>
    <property type="match status" value="1"/>
</dbReference>
<dbReference type="InterPro" id="IPR035965">
    <property type="entry name" value="PAS-like_dom_sf"/>
</dbReference>
<evidence type="ECO:0000256" key="2">
    <source>
        <dbReference type="PROSITE-ProRule" id="PRU00169"/>
    </source>
</evidence>
<protein>
    <submittedName>
        <fullName evidence="5">Uncharacterized protein</fullName>
    </submittedName>
</protein>
<dbReference type="InterPro" id="IPR000014">
    <property type="entry name" value="PAS"/>
</dbReference>
<evidence type="ECO:0000313" key="6">
    <source>
        <dbReference type="Proteomes" id="UP000245934"/>
    </source>
</evidence>
<dbReference type="PROSITE" id="PS50112">
    <property type="entry name" value="PAS"/>
    <property type="match status" value="1"/>
</dbReference>
<dbReference type="AlphaFoldDB" id="A0A2V2N7G6"/>
<dbReference type="SMART" id="SM00091">
    <property type="entry name" value="PAS"/>
    <property type="match status" value="2"/>
</dbReference>
<reference evidence="5 6" key="1">
    <citation type="submission" date="2018-05" db="EMBL/GenBank/DDBJ databases">
        <title>Draft genome of Methanospirillum stamsii Pt1.</title>
        <authorList>
            <person name="Dueholm M.S."/>
            <person name="Nielsen P.H."/>
            <person name="Bakmann L.F."/>
            <person name="Otzen D.E."/>
        </authorList>
    </citation>
    <scope>NUCLEOTIDE SEQUENCE [LARGE SCALE GENOMIC DNA]</scope>
    <source>
        <strain evidence="5 6">Pt1</strain>
    </source>
</reference>
<dbReference type="InterPro" id="IPR001789">
    <property type="entry name" value="Sig_transdc_resp-reg_receiver"/>
</dbReference>
<dbReference type="GO" id="GO:0000160">
    <property type="term" value="P:phosphorelay signal transduction system"/>
    <property type="evidence" value="ECO:0007669"/>
    <property type="project" value="InterPro"/>
</dbReference>
<feature type="modified residue" description="4-aspartylphosphate" evidence="2">
    <location>
        <position position="92"/>
    </location>
</feature>
<dbReference type="InterPro" id="IPR050595">
    <property type="entry name" value="Bact_response_regulator"/>
</dbReference>
<dbReference type="EMBL" id="QGMZ01000016">
    <property type="protein sequence ID" value="PWR74590.1"/>
    <property type="molecule type" value="Genomic_DNA"/>
</dbReference>
<comment type="caution">
    <text evidence="5">The sequence shown here is derived from an EMBL/GenBank/DDBJ whole genome shotgun (WGS) entry which is preliminary data.</text>
</comment>
<accession>A0A2V2N7G6</accession>
<organism evidence="5 6">
    <name type="scientific">Methanospirillum stamsii</name>
    <dbReference type="NCBI Taxonomy" id="1277351"/>
    <lineage>
        <taxon>Archaea</taxon>
        <taxon>Methanobacteriati</taxon>
        <taxon>Methanobacteriota</taxon>
        <taxon>Stenosarchaea group</taxon>
        <taxon>Methanomicrobia</taxon>
        <taxon>Methanomicrobiales</taxon>
        <taxon>Methanospirillaceae</taxon>
        <taxon>Methanospirillum</taxon>
    </lineage>
</organism>